<evidence type="ECO:0000313" key="7">
    <source>
        <dbReference type="EMBL" id="TQL58028.1"/>
    </source>
</evidence>
<evidence type="ECO:0000256" key="4">
    <source>
        <dbReference type="PROSITE-ProRule" id="PRU00169"/>
    </source>
</evidence>
<dbReference type="InterPro" id="IPR001789">
    <property type="entry name" value="Sig_transdc_resp-reg_receiver"/>
</dbReference>
<reference evidence="7 8" key="1">
    <citation type="submission" date="2019-06" db="EMBL/GenBank/DDBJ databases">
        <title>Sequencing the genomes of 1000 actinobacteria strains.</title>
        <authorList>
            <person name="Klenk H.-P."/>
        </authorList>
    </citation>
    <scope>NUCLEOTIDE SEQUENCE [LARGE SCALE GENOMIC DNA]</scope>
    <source>
        <strain evidence="7 8">DSM 8251</strain>
    </source>
</reference>
<protein>
    <submittedName>
        <fullName evidence="7">LuxR family two component transcriptional regulator</fullName>
    </submittedName>
</protein>
<dbReference type="AlphaFoldDB" id="A0A542ZCJ1"/>
<dbReference type="PROSITE" id="PS50043">
    <property type="entry name" value="HTH_LUXR_2"/>
    <property type="match status" value="1"/>
</dbReference>
<dbReference type="SUPFAM" id="SSF46894">
    <property type="entry name" value="C-terminal effector domain of the bipartite response regulators"/>
    <property type="match status" value="1"/>
</dbReference>
<dbReference type="Gene3D" id="1.10.10.10">
    <property type="entry name" value="Winged helix-like DNA-binding domain superfamily/Winged helix DNA-binding domain"/>
    <property type="match status" value="1"/>
</dbReference>
<gene>
    <name evidence="7" type="ORF">FB460_1879</name>
</gene>
<dbReference type="CDD" id="cd17537">
    <property type="entry name" value="REC_FixJ"/>
    <property type="match status" value="1"/>
</dbReference>
<keyword evidence="1" id="KW-0805">Transcription regulation</keyword>
<dbReference type="InterPro" id="IPR011006">
    <property type="entry name" value="CheY-like_superfamily"/>
</dbReference>
<dbReference type="Gene3D" id="3.40.50.2300">
    <property type="match status" value="1"/>
</dbReference>
<dbReference type="SMART" id="SM00421">
    <property type="entry name" value="HTH_LUXR"/>
    <property type="match status" value="1"/>
</dbReference>
<dbReference type="Pfam" id="PF00072">
    <property type="entry name" value="Response_reg"/>
    <property type="match status" value="1"/>
</dbReference>
<keyword evidence="4" id="KW-0597">Phosphoprotein</keyword>
<dbReference type="InterPro" id="IPR016032">
    <property type="entry name" value="Sig_transdc_resp-reg_C-effctor"/>
</dbReference>
<comment type="caution">
    <text evidence="7">The sequence shown here is derived from an EMBL/GenBank/DDBJ whole genome shotgun (WGS) entry which is preliminary data.</text>
</comment>
<evidence type="ECO:0000313" key="8">
    <source>
        <dbReference type="Proteomes" id="UP000316196"/>
    </source>
</evidence>
<dbReference type="SUPFAM" id="SSF52172">
    <property type="entry name" value="CheY-like"/>
    <property type="match status" value="1"/>
</dbReference>
<dbReference type="RefSeq" id="WP_246044349.1">
    <property type="nucleotide sequence ID" value="NZ_BAAAMD010000004.1"/>
</dbReference>
<feature type="modified residue" description="4-aspartylphosphate" evidence="4">
    <location>
        <position position="81"/>
    </location>
</feature>
<dbReference type="Proteomes" id="UP000316196">
    <property type="component" value="Unassembled WGS sequence"/>
</dbReference>
<keyword evidence="2" id="KW-0238">DNA-binding</keyword>
<dbReference type="EMBL" id="VFOR01000002">
    <property type="protein sequence ID" value="TQL58028.1"/>
    <property type="molecule type" value="Genomic_DNA"/>
</dbReference>
<dbReference type="PROSITE" id="PS00622">
    <property type="entry name" value="HTH_LUXR_1"/>
    <property type="match status" value="1"/>
</dbReference>
<dbReference type="Pfam" id="PF00196">
    <property type="entry name" value="GerE"/>
    <property type="match status" value="1"/>
</dbReference>
<evidence type="ECO:0000259" key="6">
    <source>
        <dbReference type="PROSITE" id="PS50110"/>
    </source>
</evidence>
<evidence type="ECO:0000256" key="1">
    <source>
        <dbReference type="ARBA" id="ARBA00023015"/>
    </source>
</evidence>
<organism evidence="7 8">
    <name type="scientific">Propioniferax innocua</name>
    <dbReference type="NCBI Taxonomy" id="1753"/>
    <lineage>
        <taxon>Bacteria</taxon>
        <taxon>Bacillati</taxon>
        <taxon>Actinomycetota</taxon>
        <taxon>Actinomycetes</taxon>
        <taxon>Propionibacteriales</taxon>
        <taxon>Propionibacteriaceae</taxon>
        <taxon>Propioniferax</taxon>
    </lineage>
</organism>
<dbReference type="PROSITE" id="PS50110">
    <property type="entry name" value="RESPONSE_REGULATORY"/>
    <property type="match status" value="1"/>
</dbReference>
<dbReference type="SMART" id="SM00448">
    <property type="entry name" value="REC"/>
    <property type="match status" value="1"/>
</dbReference>
<dbReference type="PRINTS" id="PR00038">
    <property type="entry name" value="HTHLUXR"/>
</dbReference>
<dbReference type="GO" id="GO:0006355">
    <property type="term" value="P:regulation of DNA-templated transcription"/>
    <property type="evidence" value="ECO:0007669"/>
    <property type="project" value="InterPro"/>
</dbReference>
<dbReference type="InterPro" id="IPR036388">
    <property type="entry name" value="WH-like_DNA-bd_sf"/>
</dbReference>
<feature type="domain" description="Response regulatory" evidence="6">
    <location>
        <begin position="32"/>
        <end position="146"/>
    </location>
</feature>
<feature type="domain" description="HTH luxR-type" evidence="5">
    <location>
        <begin position="162"/>
        <end position="227"/>
    </location>
</feature>
<dbReference type="GO" id="GO:0003677">
    <property type="term" value="F:DNA binding"/>
    <property type="evidence" value="ECO:0007669"/>
    <property type="project" value="UniProtKB-KW"/>
</dbReference>
<proteinExistence type="predicted"/>
<evidence type="ECO:0000259" key="5">
    <source>
        <dbReference type="PROSITE" id="PS50043"/>
    </source>
</evidence>
<accession>A0A542ZCJ1</accession>
<dbReference type="PANTHER" id="PTHR44688:SF16">
    <property type="entry name" value="DNA-BINDING TRANSCRIPTIONAL ACTIVATOR DEVR_DOSR"/>
    <property type="match status" value="1"/>
</dbReference>
<dbReference type="PANTHER" id="PTHR44688">
    <property type="entry name" value="DNA-BINDING TRANSCRIPTIONAL ACTIVATOR DEVR_DOSR"/>
    <property type="match status" value="1"/>
</dbReference>
<dbReference type="InterPro" id="IPR000792">
    <property type="entry name" value="Tscrpt_reg_LuxR_C"/>
</dbReference>
<evidence type="ECO:0000256" key="2">
    <source>
        <dbReference type="ARBA" id="ARBA00023125"/>
    </source>
</evidence>
<evidence type="ECO:0000256" key="3">
    <source>
        <dbReference type="ARBA" id="ARBA00023163"/>
    </source>
</evidence>
<sequence length="233" mass="25651">MSGVNVVSGVSGMSGVSGISGVNGAEQVPAARLYVVDDDAAVCESVSWLLASVGVETTIFHSGGEFLEHYQGDHPACVILDVRMPQMSGTRLQQELAAFAPHVAIIFVSAHGDIKMSVRSMQRGAIDFLEKPYEPQYLLDVAQVGLDKARTMYIEHVQREELQRRLDTLTPREREILTLVVQGLPSQNVARRLGMSVKTVDVHRTRIKSKTDADSINTLVRDILLYRPKGFFS</sequence>
<name>A0A542ZCJ1_9ACTN</name>
<dbReference type="GO" id="GO:0000160">
    <property type="term" value="P:phosphorelay signal transduction system"/>
    <property type="evidence" value="ECO:0007669"/>
    <property type="project" value="InterPro"/>
</dbReference>
<keyword evidence="8" id="KW-1185">Reference proteome</keyword>
<dbReference type="CDD" id="cd06170">
    <property type="entry name" value="LuxR_C_like"/>
    <property type="match status" value="1"/>
</dbReference>
<keyword evidence="3" id="KW-0804">Transcription</keyword>